<dbReference type="WBParaSite" id="SSLN_0001076901-mRNA-1">
    <property type="protein sequence ID" value="SSLN_0001076901-mRNA-1"/>
    <property type="gene ID" value="SSLN_0001076901"/>
</dbReference>
<name>A0A183T1L8_SCHSO</name>
<dbReference type="GO" id="GO:0000719">
    <property type="term" value="P:photoreactive repair"/>
    <property type="evidence" value="ECO:0007669"/>
    <property type="project" value="TreeGrafter"/>
</dbReference>
<dbReference type="OrthoDB" id="496749at2759"/>
<dbReference type="PROSITE" id="PS01084">
    <property type="entry name" value="DNA_PHOTOLYASES_2_2"/>
    <property type="match status" value="1"/>
</dbReference>
<evidence type="ECO:0000313" key="1">
    <source>
        <dbReference type="EMBL" id="VDL96751.1"/>
    </source>
</evidence>
<gene>
    <name evidence="1" type="ORF">SSLN_LOCUS10366</name>
</gene>
<dbReference type="GO" id="GO:0003904">
    <property type="term" value="F:deoxyribodipyrimidine photo-lyase activity"/>
    <property type="evidence" value="ECO:0007669"/>
    <property type="project" value="TreeGrafter"/>
</dbReference>
<dbReference type="STRING" id="70667.A0A183T1L8"/>
<proteinExistence type="predicted"/>
<organism evidence="3">
    <name type="scientific">Schistocephalus solidus</name>
    <name type="common">Tapeworm</name>
    <dbReference type="NCBI Taxonomy" id="70667"/>
    <lineage>
        <taxon>Eukaryota</taxon>
        <taxon>Metazoa</taxon>
        <taxon>Spiralia</taxon>
        <taxon>Lophotrochozoa</taxon>
        <taxon>Platyhelminthes</taxon>
        <taxon>Cestoda</taxon>
        <taxon>Eucestoda</taxon>
        <taxon>Diphyllobothriidea</taxon>
        <taxon>Diphyllobothriidae</taxon>
        <taxon>Schistocephalus</taxon>
    </lineage>
</organism>
<dbReference type="InterPro" id="IPR032673">
    <property type="entry name" value="DNA_photolyase_2_CS"/>
</dbReference>
<dbReference type="InterPro" id="IPR036134">
    <property type="entry name" value="Crypto/Photolyase_FAD-like_sf"/>
</dbReference>
<protein>
    <submittedName>
        <fullName evidence="3">FAD_binding_7 domain-containing protein</fullName>
    </submittedName>
</protein>
<dbReference type="InterPro" id="IPR052219">
    <property type="entry name" value="Photolyase_Class-2"/>
</dbReference>
<dbReference type="SUPFAM" id="SSF48173">
    <property type="entry name" value="Cryptochrome/photolyase FAD-binding domain"/>
    <property type="match status" value="1"/>
</dbReference>
<accession>A0A183T1L8</accession>
<keyword evidence="2" id="KW-1185">Reference proteome</keyword>
<dbReference type="Proteomes" id="UP000275846">
    <property type="component" value="Unassembled WGS sequence"/>
</dbReference>
<sequence>SSLRVVSEQGWLGESSVYLFTNGPYAQIISIYEAPRRATHTHDSSTVVVRRGPPYAPRKGVAETDPDWKSIEASVLGHLDESVKAIKWAQGGSRHGFRELFTFLHERLALYATARNDPTKNALSQLSPWFHFGEFFLPHAYLPKFHREWTPATCHLSVQRAILEAQRLRRKHKESVDAFIEEAFVRRELSDNFCLYNPHYDSIEGAWSWAQETLCKHASDERKPAYAMETMEKAQTGDDLWNAAQRQLLTEGKIHGFLRMYWAKKILEWHAGGPEAALAVGLRLNDRYSIDGSDPNGFVVGAAASDAIGSTKPLPTATDELGVMWSICGIHDQGWSERAIFGKIRYMNYAGCKRKFNIAQFVARYPS</sequence>
<evidence type="ECO:0000313" key="2">
    <source>
        <dbReference type="Proteomes" id="UP000275846"/>
    </source>
</evidence>
<dbReference type="PANTHER" id="PTHR10211:SF0">
    <property type="entry name" value="DEOXYRIBODIPYRIMIDINE PHOTO-LYASE"/>
    <property type="match status" value="1"/>
</dbReference>
<reference evidence="1 2" key="2">
    <citation type="submission" date="2018-11" db="EMBL/GenBank/DDBJ databases">
        <authorList>
            <consortium name="Pathogen Informatics"/>
        </authorList>
    </citation>
    <scope>NUCLEOTIDE SEQUENCE [LARGE SCALE GENOMIC DNA]</scope>
    <source>
        <strain evidence="1 2">NST_G2</strain>
    </source>
</reference>
<dbReference type="Gene3D" id="1.10.579.10">
    <property type="entry name" value="DNA Cyclobutane Dipyrimidine Photolyase, subunit A, domain 3"/>
    <property type="match status" value="2"/>
</dbReference>
<evidence type="ECO:0000313" key="3">
    <source>
        <dbReference type="WBParaSite" id="SSLN_0001076901-mRNA-1"/>
    </source>
</evidence>
<reference evidence="3" key="1">
    <citation type="submission" date="2016-06" db="UniProtKB">
        <authorList>
            <consortium name="WormBaseParasite"/>
        </authorList>
    </citation>
    <scope>IDENTIFICATION</scope>
</reference>
<dbReference type="Gene3D" id="1.25.40.80">
    <property type="match status" value="1"/>
</dbReference>
<dbReference type="PANTHER" id="PTHR10211">
    <property type="entry name" value="DEOXYRIBODIPYRIMIDINE PHOTOLYASE"/>
    <property type="match status" value="1"/>
</dbReference>
<dbReference type="AlphaFoldDB" id="A0A183T1L8"/>
<dbReference type="EMBL" id="UYSU01035825">
    <property type="protein sequence ID" value="VDL96751.1"/>
    <property type="molecule type" value="Genomic_DNA"/>
</dbReference>